<dbReference type="AlphaFoldDB" id="A0A556TKL8"/>
<dbReference type="EMBL" id="VCAZ01000004">
    <property type="protein sequence ID" value="TSK17885.1"/>
    <property type="molecule type" value="Genomic_DNA"/>
</dbReference>
<dbReference type="Proteomes" id="UP000319801">
    <property type="component" value="Unassembled WGS sequence"/>
</dbReference>
<keyword evidence="1" id="KW-1133">Transmembrane helix</keyword>
<evidence type="ECO:0000256" key="1">
    <source>
        <dbReference type="SAM" id="Phobius"/>
    </source>
</evidence>
<keyword evidence="1" id="KW-0472">Membrane</keyword>
<evidence type="ECO:0000313" key="2">
    <source>
        <dbReference type="EMBL" id="TSK17885.1"/>
    </source>
</evidence>
<keyword evidence="3" id="KW-1185">Reference proteome</keyword>
<sequence length="70" mass="7397">MASRPTGLEVPVRTRAVSIPQASAPALTGSLLPSIFLSVATIAAIEPLAALTVLLVALRDKSEIYFLFFI</sequence>
<feature type="transmembrane region" description="Helical" evidence="1">
    <location>
        <begin position="35"/>
        <end position="58"/>
    </location>
</feature>
<proteinExistence type="predicted"/>
<comment type="caution">
    <text evidence="2">The sequence shown here is derived from an EMBL/GenBank/DDBJ whole genome shotgun (WGS) entry which is preliminary data.</text>
</comment>
<accession>A0A556TKL8</accession>
<name>A0A556TKL8_BAGYA</name>
<reference evidence="2 3" key="1">
    <citation type="journal article" date="2019" name="Genome Biol. Evol.">
        <title>Whole-Genome Sequencing of the Giant Devil Catfish, Bagarius yarrelli.</title>
        <authorList>
            <person name="Jiang W."/>
            <person name="Lv Y."/>
            <person name="Cheng L."/>
            <person name="Yang K."/>
            <person name="Chao B."/>
            <person name="Wang X."/>
            <person name="Li Y."/>
            <person name="Pan X."/>
            <person name="You X."/>
            <person name="Zhang Y."/>
            <person name="Yang J."/>
            <person name="Li J."/>
            <person name="Zhang X."/>
            <person name="Liu S."/>
            <person name="Sun C."/>
            <person name="Yang J."/>
            <person name="Shi Q."/>
        </authorList>
    </citation>
    <scope>NUCLEOTIDE SEQUENCE [LARGE SCALE GENOMIC DNA]</scope>
    <source>
        <strain evidence="2">JWS20170419001</strain>
        <tissue evidence="2">Muscle</tissue>
    </source>
</reference>
<evidence type="ECO:0000313" key="3">
    <source>
        <dbReference type="Proteomes" id="UP000319801"/>
    </source>
</evidence>
<keyword evidence="1" id="KW-0812">Transmembrane</keyword>
<gene>
    <name evidence="2" type="ORF">Baya_1265</name>
</gene>
<organism evidence="2 3">
    <name type="scientific">Bagarius yarrelli</name>
    <name type="common">Goonch</name>
    <name type="synonym">Bagrus yarrelli</name>
    <dbReference type="NCBI Taxonomy" id="175774"/>
    <lineage>
        <taxon>Eukaryota</taxon>
        <taxon>Metazoa</taxon>
        <taxon>Chordata</taxon>
        <taxon>Craniata</taxon>
        <taxon>Vertebrata</taxon>
        <taxon>Euteleostomi</taxon>
        <taxon>Actinopterygii</taxon>
        <taxon>Neopterygii</taxon>
        <taxon>Teleostei</taxon>
        <taxon>Ostariophysi</taxon>
        <taxon>Siluriformes</taxon>
        <taxon>Sisoridae</taxon>
        <taxon>Sisorinae</taxon>
        <taxon>Bagarius</taxon>
    </lineage>
</organism>
<protein>
    <submittedName>
        <fullName evidence="2">Uncharacterized protein</fullName>
    </submittedName>
</protein>